<dbReference type="InterPro" id="IPR023155">
    <property type="entry name" value="Cyt_c-552/4"/>
</dbReference>
<dbReference type="SUPFAM" id="SSF48695">
    <property type="entry name" value="Multiheme cytochromes"/>
    <property type="match status" value="1"/>
</dbReference>
<organism evidence="3 4">
    <name type="scientific">Edaphobacter acidisoli</name>
    <dbReference type="NCBI Taxonomy" id="2040573"/>
    <lineage>
        <taxon>Bacteria</taxon>
        <taxon>Pseudomonadati</taxon>
        <taxon>Acidobacteriota</taxon>
        <taxon>Terriglobia</taxon>
        <taxon>Terriglobales</taxon>
        <taxon>Acidobacteriaceae</taxon>
        <taxon>Edaphobacter</taxon>
    </lineage>
</organism>
<comment type="caution">
    <text evidence="3">The sequence shown here is derived from an EMBL/GenBank/DDBJ whole genome shotgun (WGS) entry which is preliminary data.</text>
</comment>
<dbReference type="PANTHER" id="PTHR35038">
    <property type="entry name" value="DISSIMILATORY SULFITE REDUCTASE SIRA"/>
    <property type="match status" value="1"/>
</dbReference>
<dbReference type="Pfam" id="PF13435">
    <property type="entry name" value="Cytochrome_C554"/>
    <property type="match status" value="1"/>
</dbReference>
<dbReference type="AlphaFoldDB" id="A0A916RRQ0"/>
<reference evidence="3" key="1">
    <citation type="journal article" date="2014" name="Int. J. Syst. Evol. Microbiol.">
        <title>Complete genome sequence of Corynebacterium casei LMG S-19264T (=DSM 44701T), isolated from a smear-ripened cheese.</title>
        <authorList>
            <consortium name="US DOE Joint Genome Institute (JGI-PGF)"/>
            <person name="Walter F."/>
            <person name="Albersmeier A."/>
            <person name="Kalinowski J."/>
            <person name="Ruckert C."/>
        </authorList>
    </citation>
    <scope>NUCLEOTIDE SEQUENCE</scope>
    <source>
        <strain evidence="3">CGMCC 1.15447</strain>
    </source>
</reference>
<evidence type="ECO:0000256" key="1">
    <source>
        <dbReference type="ARBA" id="ARBA00022729"/>
    </source>
</evidence>
<dbReference type="Proteomes" id="UP000648801">
    <property type="component" value="Unassembled WGS sequence"/>
</dbReference>
<protein>
    <recommendedName>
        <fullName evidence="2">Cytochrome c-552/4 domain-containing protein</fullName>
    </recommendedName>
</protein>
<evidence type="ECO:0000313" key="3">
    <source>
        <dbReference type="EMBL" id="GGA66427.1"/>
    </source>
</evidence>
<evidence type="ECO:0000313" key="4">
    <source>
        <dbReference type="Proteomes" id="UP000648801"/>
    </source>
</evidence>
<dbReference type="Gene3D" id="3.90.10.10">
    <property type="entry name" value="Cytochrome C3"/>
    <property type="match status" value="1"/>
</dbReference>
<dbReference type="EMBL" id="BMJB01000001">
    <property type="protein sequence ID" value="GGA66427.1"/>
    <property type="molecule type" value="Genomic_DNA"/>
</dbReference>
<dbReference type="PANTHER" id="PTHR35038:SF8">
    <property type="entry name" value="C-TYPE POLYHEME CYTOCHROME OMCC"/>
    <property type="match status" value="1"/>
</dbReference>
<keyword evidence="1" id="KW-0732">Signal</keyword>
<sequence>MIVLCLAALTATAAALFLPQDANSPKRSERLGYAGDAACVSCHQKESESYFHTAHHFTSRQASRDSVLGSFKPDANVLTIIPSNNPAGQPALQFIMTKKDGSYYESATTGWSGNTATRTEPIDVVTGSGVRGTTYLYWQGDHLFELPISYWTNGHRWINSPGYVDGTADFSRPINPGCLECHASYVEPLSQDPSTNEYDRASLVTGITCERCHGPGLEHIARQKAGAAAGASQGILNPAHFSRDRQVDLCALCHNGTQRQSLAPAFTYIPGQPLSQYFRPLASATSDHPDVHGNQVGLLERSRCYLASSKMTCSTCHNVHAPEKQAVAYSTRCLTCHQWQSCPVSKKLGQAITKDCIDCHMPVEPTNVIVSDTADKEVRARMRNHWIKVYPEISDAYLKRTLAAHHQPAARSQ</sequence>
<name>A0A916RRQ0_9BACT</name>
<proteinExistence type="predicted"/>
<dbReference type="InterPro" id="IPR051829">
    <property type="entry name" value="Multiheme_Cytochr_ET"/>
</dbReference>
<dbReference type="InterPro" id="IPR036280">
    <property type="entry name" value="Multihaem_cyt_sf"/>
</dbReference>
<accession>A0A916RRQ0</accession>
<dbReference type="Gene3D" id="1.10.1130.10">
    <property type="entry name" value="Flavocytochrome C3, Chain A"/>
    <property type="match status" value="1"/>
</dbReference>
<reference evidence="3" key="2">
    <citation type="submission" date="2020-09" db="EMBL/GenBank/DDBJ databases">
        <authorList>
            <person name="Sun Q."/>
            <person name="Zhou Y."/>
        </authorList>
    </citation>
    <scope>NUCLEOTIDE SEQUENCE</scope>
    <source>
        <strain evidence="3">CGMCC 1.15447</strain>
    </source>
</reference>
<evidence type="ECO:0000259" key="2">
    <source>
        <dbReference type="Pfam" id="PF13435"/>
    </source>
</evidence>
<keyword evidence="4" id="KW-1185">Reference proteome</keyword>
<gene>
    <name evidence="3" type="ORF">GCM10011507_17430</name>
</gene>
<feature type="domain" description="Cytochrome c-552/4" evidence="2">
    <location>
        <begin position="174"/>
        <end position="214"/>
    </location>
</feature>